<comment type="caution">
    <text evidence="1">The sequence shown here is derived from an EMBL/GenBank/DDBJ whole genome shotgun (WGS) entry which is preliminary data.</text>
</comment>
<dbReference type="Proteomes" id="UP001482620">
    <property type="component" value="Unassembled WGS sequence"/>
</dbReference>
<organism evidence="1 2">
    <name type="scientific">Ilyodon furcidens</name>
    <name type="common">goldbreast splitfin</name>
    <dbReference type="NCBI Taxonomy" id="33524"/>
    <lineage>
        <taxon>Eukaryota</taxon>
        <taxon>Metazoa</taxon>
        <taxon>Chordata</taxon>
        <taxon>Craniata</taxon>
        <taxon>Vertebrata</taxon>
        <taxon>Euteleostomi</taxon>
        <taxon>Actinopterygii</taxon>
        <taxon>Neopterygii</taxon>
        <taxon>Teleostei</taxon>
        <taxon>Neoteleostei</taxon>
        <taxon>Acanthomorphata</taxon>
        <taxon>Ovalentaria</taxon>
        <taxon>Atherinomorphae</taxon>
        <taxon>Cyprinodontiformes</taxon>
        <taxon>Goodeidae</taxon>
        <taxon>Ilyodon</taxon>
    </lineage>
</organism>
<reference evidence="1 2" key="1">
    <citation type="submission" date="2021-06" db="EMBL/GenBank/DDBJ databases">
        <authorList>
            <person name="Palmer J.M."/>
        </authorList>
    </citation>
    <scope>NUCLEOTIDE SEQUENCE [LARGE SCALE GENOMIC DNA]</scope>
    <source>
        <strain evidence="2">if_2019</strain>
        <tissue evidence="1">Muscle</tissue>
    </source>
</reference>
<evidence type="ECO:0000313" key="2">
    <source>
        <dbReference type="Proteomes" id="UP001482620"/>
    </source>
</evidence>
<protein>
    <submittedName>
        <fullName evidence="1">Uncharacterized protein</fullName>
    </submittedName>
</protein>
<evidence type="ECO:0000313" key="1">
    <source>
        <dbReference type="EMBL" id="MEQ2257336.1"/>
    </source>
</evidence>
<dbReference type="EMBL" id="JAHRIQ010110179">
    <property type="protein sequence ID" value="MEQ2257336.1"/>
    <property type="molecule type" value="Genomic_DNA"/>
</dbReference>
<keyword evidence="2" id="KW-1185">Reference proteome</keyword>
<name>A0ABV0VJF2_9TELE</name>
<gene>
    <name evidence="1" type="ORF">ILYODFUR_033862</name>
</gene>
<proteinExistence type="predicted"/>
<sequence length="115" mass="12668">MFVFSISSLASFVVISHLPSVFLCNPVPHLLSFSSDYLSAFFIGSHSSSLSINVWLFSLFSCYSVVISCSMSQLKIGSGLLSKFIFLVIKRDIQRNLPCCSQVSVCTLVPFNNTL</sequence>
<accession>A0ABV0VJF2</accession>